<organism evidence="2 3">
    <name type="scientific">Ensete ventricosum</name>
    <name type="common">Abyssinian banana</name>
    <name type="synonym">Musa ensete</name>
    <dbReference type="NCBI Taxonomy" id="4639"/>
    <lineage>
        <taxon>Eukaryota</taxon>
        <taxon>Viridiplantae</taxon>
        <taxon>Streptophyta</taxon>
        <taxon>Embryophyta</taxon>
        <taxon>Tracheophyta</taxon>
        <taxon>Spermatophyta</taxon>
        <taxon>Magnoliopsida</taxon>
        <taxon>Liliopsida</taxon>
        <taxon>Zingiberales</taxon>
        <taxon>Musaceae</taxon>
        <taxon>Ensete</taxon>
    </lineage>
</organism>
<protein>
    <submittedName>
        <fullName evidence="2">Uncharacterized protein</fullName>
    </submittedName>
</protein>
<evidence type="ECO:0000313" key="3">
    <source>
        <dbReference type="Proteomes" id="UP000287651"/>
    </source>
</evidence>
<feature type="region of interest" description="Disordered" evidence="1">
    <location>
        <begin position="24"/>
        <end position="60"/>
    </location>
</feature>
<dbReference type="AlphaFoldDB" id="A0A426XGL2"/>
<feature type="compositionally biased region" description="Polar residues" evidence="1">
    <location>
        <begin position="43"/>
        <end position="59"/>
    </location>
</feature>
<evidence type="ECO:0000313" key="2">
    <source>
        <dbReference type="EMBL" id="RRT38570.1"/>
    </source>
</evidence>
<sequence length="109" mass="12613">MQDLIFDTLIRRLEKVFPMEKNDMTNADLADKSSHPRAAGPSTWLTRRSNQPSVPNRVTANDDMHVNCRTFKQAWRPSERPVKRRRHPIVLSRGIAVVGMQYEGNWNQA</sequence>
<reference evidence="2 3" key="1">
    <citation type="journal article" date="2014" name="Agronomy (Basel)">
        <title>A Draft Genome Sequence for Ensete ventricosum, the Drought-Tolerant Tree Against Hunger.</title>
        <authorList>
            <person name="Harrison J."/>
            <person name="Moore K.A."/>
            <person name="Paszkiewicz K."/>
            <person name="Jones T."/>
            <person name="Grant M."/>
            <person name="Ambacheew D."/>
            <person name="Muzemil S."/>
            <person name="Studholme D.J."/>
        </authorList>
    </citation>
    <scope>NUCLEOTIDE SEQUENCE [LARGE SCALE GENOMIC DNA]</scope>
</reference>
<gene>
    <name evidence="2" type="ORF">B296_00057729</name>
</gene>
<dbReference type="Proteomes" id="UP000287651">
    <property type="component" value="Unassembled WGS sequence"/>
</dbReference>
<evidence type="ECO:0000256" key="1">
    <source>
        <dbReference type="SAM" id="MobiDB-lite"/>
    </source>
</evidence>
<comment type="caution">
    <text evidence="2">The sequence shown here is derived from an EMBL/GenBank/DDBJ whole genome shotgun (WGS) entry which is preliminary data.</text>
</comment>
<dbReference type="EMBL" id="AMZH03021078">
    <property type="protein sequence ID" value="RRT38570.1"/>
    <property type="molecule type" value="Genomic_DNA"/>
</dbReference>
<name>A0A426XGL2_ENSVE</name>
<accession>A0A426XGL2</accession>
<feature type="compositionally biased region" description="Basic and acidic residues" evidence="1">
    <location>
        <begin position="24"/>
        <end position="34"/>
    </location>
</feature>
<proteinExistence type="predicted"/>